<proteinExistence type="predicted"/>
<evidence type="ECO:0000313" key="2">
    <source>
        <dbReference type="Proteomes" id="UP001295684"/>
    </source>
</evidence>
<keyword evidence="2" id="KW-1185">Reference proteome</keyword>
<protein>
    <submittedName>
        <fullName evidence="1">Uncharacterized protein</fullName>
    </submittedName>
</protein>
<dbReference type="EMBL" id="CAMPGE010026691">
    <property type="protein sequence ID" value="CAI2384362.1"/>
    <property type="molecule type" value="Genomic_DNA"/>
</dbReference>
<dbReference type="Proteomes" id="UP001295684">
    <property type="component" value="Unassembled WGS sequence"/>
</dbReference>
<evidence type="ECO:0000313" key="1">
    <source>
        <dbReference type="EMBL" id="CAI2384362.1"/>
    </source>
</evidence>
<comment type="caution">
    <text evidence="1">The sequence shown here is derived from an EMBL/GenBank/DDBJ whole genome shotgun (WGS) entry which is preliminary data.</text>
</comment>
<name>A0AAD1Y7J2_EUPCR</name>
<reference evidence="1" key="1">
    <citation type="submission" date="2023-07" db="EMBL/GenBank/DDBJ databases">
        <authorList>
            <consortium name="AG Swart"/>
            <person name="Singh M."/>
            <person name="Singh A."/>
            <person name="Seah K."/>
            <person name="Emmerich C."/>
        </authorList>
    </citation>
    <scope>NUCLEOTIDE SEQUENCE</scope>
    <source>
        <strain evidence="1">DP1</strain>
    </source>
</reference>
<dbReference type="AlphaFoldDB" id="A0AAD1Y7J2"/>
<sequence>MNSEFLGISGTSDPKSVNLKNVNSYTKKLMASKGFDHGAKMTKKARKGFPYEALVQDSLYFAAYKQLYDCVDRTTEAHKSLTISDMEEACGEEWKRLRVLGVSGELRYTHVNSPYFQSHLDAEKGFR</sequence>
<gene>
    <name evidence="1" type="ORF">ECRASSUSDP1_LOCUS25887</name>
</gene>
<accession>A0AAD1Y7J2</accession>
<organism evidence="1 2">
    <name type="scientific">Euplotes crassus</name>
    <dbReference type="NCBI Taxonomy" id="5936"/>
    <lineage>
        <taxon>Eukaryota</taxon>
        <taxon>Sar</taxon>
        <taxon>Alveolata</taxon>
        <taxon>Ciliophora</taxon>
        <taxon>Intramacronucleata</taxon>
        <taxon>Spirotrichea</taxon>
        <taxon>Hypotrichia</taxon>
        <taxon>Euplotida</taxon>
        <taxon>Euplotidae</taxon>
        <taxon>Moneuplotes</taxon>
    </lineage>
</organism>